<dbReference type="RefSeq" id="WP_171642760.1">
    <property type="nucleotide sequence ID" value="NZ_WHOA01000065.1"/>
</dbReference>
<sequence>MVIQWRKWRFSIFTKLVLAFLIVISPLYALGTRINEWGADIVKNEISKSLQSQVQFYRTLLENEIDRMVSLQREYVNDDDLLALSLTEDSMSTYQRIEAMKRFQRKLELMKQSSIYVERASAYIPLISRIVATDDLSGDLPQEELEKLKQSVLQSKSLIVQSNNKLFIREHYPNPLISSTRNPIFVLEQEISIPALKRYLQQLSGYDQGGAALMLPELTVVNTNNTEVPTLIRNKIEQQIALSEANLGSSGALKEQKAQTLSIRIEKESYLTVFAYLPKLEATLLVYVPESEVMGPLEKYRSYLWMISFVALIVILLFAYWIFRIIHRPLTKLVRAFHKVESGNMQIMLQHSSNDEFSYLYERFNFMVAYLNKLIYEVYEQKIHAQQSELKQLQSQINPHFLYNSFYLLYRMTKAHDFDNATQFTKYLGDYFQYITRSGSENAALEQEFNHVRAYAEIQSIRFSNRIQFIFDEIPEVCKQVIVPRLILQPIVENAYQHGFEGALSDRLLRISVELDHSMDGTELLLIHIEDNGKGLTEHELNQWKIRLLEQDNPEEVTGMLNVHRRLRLKYGTIAGIVLTPIEAGGLRVTIKLPIHIPPIKT</sequence>
<dbReference type="PROSITE" id="PS50885">
    <property type="entry name" value="HAMP"/>
    <property type="match status" value="1"/>
</dbReference>
<evidence type="ECO:0000256" key="3">
    <source>
        <dbReference type="ARBA" id="ARBA00022553"/>
    </source>
</evidence>
<name>A0ABX1XS68_9BACL</name>
<keyword evidence="6" id="KW-0812">Transmembrane</keyword>
<dbReference type="PANTHER" id="PTHR34220:SF7">
    <property type="entry name" value="SENSOR HISTIDINE KINASE YPDA"/>
    <property type="match status" value="1"/>
</dbReference>
<dbReference type="InterPro" id="IPR010559">
    <property type="entry name" value="Sig_transdc_His_kin_internal"/>
</dbReference>
<keyword evidence="3" id="KW-0597">Phosphoprotein</keyword>
<gene>
    <name evidence="8" type="ORF">GC098_08150</name>
</gene>
<dbReference type="InterPro" id="IPR050640">
    <property type="entry name" value="Bact_2-comp_sensor_kinase"/>
</dbReference>
<evidence type="ECO:0000313" key="8">
    <source>
        <dbReference type="EMBL" id="NOU71392.1"/>
    </source>
</evidence>
<dbReference type="SUPFAM" id="SSF55874">
    <property type="entry name" value="ATPase domain of HSP90 chaperone/DNA topoisomerase II/histidine kinase"/>
    <property type="match status" value="1"/>
</dbReference>
<evidence type="ECO:0000256" key="2">
    <source>
        <dbReference type="ARBA" id="ARBA00022475"/>
    </source>
</evidence>
<dbReference type="CDD" id="cd06225">
    <property type="entry name" value="HAMP"/>
    <property type="match status" value="1"/>
</dbReference>
<evidence type="ECO:0000256" key="4">
    <source>
        <dbReference type="ARBA" id="ARBA00022679"/>
    </source>
</evidence>
<dbReference type="Pfam" id="PF06580">
    <property type="entry name" value="His_kinase"/>
    <property type="match status" value="1"/>
</dbReference>
<evidence type="ECO:0000256" key="1">
    <source>
        <dbReference type="ARBA" id="ARBA00004651"/>
    </source>
</evidence>
<dbReference type="Pfam" id="PF00672">
    <property type="entry name" value="HAMP"/>
    <property type="match status" value="1"/>
</dbReference>
<dbReference type="Gene3D" id="6.10.340.10">
    <property type="match status" value="1"/>
</dbReference>
<dbReference type="PANTHER" id="PTHR34220">
    <property type="entry name" value="SENSOR HISTIDINE KINASE YPDA"/>
    <property type="match status" value="1"/>
</dbReference>
<keyword evidence="2" id="KW-1003">Cell membrane</keyword>
<reference evidence="8 9" key="1">
    <citation type="submission" date="2019-10" db="EMBL/GenBank/DDBJ databases">
        <title>Description of Paenibacillus terrestris sp. nov.</title>
        <authorList>
            <person name="Carlier A."/>
            <person name="Qi S."/>
        </authorList>
    </citation>
    <scope>NUCLEOTIDE SEQUENCE [LARGE SCALE GENOMIC DNA]</scope>
    <source>
        <strain evidence="8 9">LMG 31458</strain>
    </source>
</reference>
<feature type="transmembrane region" description="Helical" evidence="6">
    <location>
        <begin position="303"/>
        <end position="323"/>
    </location>
</feature>
<protein>
    <submittedName>
        <fullName evidence="8">HAMP domain-containing protein</fullName>
    </submittedName>
</protein>
<keyword evidence="9" id="KW-1185">Reference proteome</keyword>
<organism evidence="8 9">
    <name type="scientific">Paenibacillus phytorum</name>
    <dbReference type="NCBI Taxonomy" id="2654977"/>
    <lineage>
        <taxon>Bacteria</taxon>
        <taxon>Bacillati</taxon>
        <taxon>Bacillota</taxon>
        <taxon>Bacilli</taxon>
        <taxon>Bacillales</taxon>
        <taxon>Paenibacillaceae</taxon>
        <taxon>Paenibacillus</taxon>
    </lineage>
</organism>
<dbReference type="InterPro" id="IPR003660">
    <property type="entry name" value="HAMP_dom"/>
</dbReference>
<evidence type="ECO:0000256" key="5">
    <source>
        <dbReference type="ARBA" id="ARBA00023136"/>
    </source>
</evidence>
<evidence type="ECO:0000256" key="6">
    <source>
        <dbReference type="SAM" id="Phobius"/>
    </source>
</evidence>
<keyword evidence="6" id="KW-1133">Transmembrane helix</keyword>
<accession>A0ABX1XS68</accession>
<dbReference type="SUPFAM" id="SSF158472">
    <property type="entry name" value="HAMP domain-like"/>
    <property type="match status" value="1"/>
</dbReference>
<dbReference type="InterPro" id="IPR036890">
    <property type="entry name" value="HATPase_C_sf"/>
</dbReference>
<keyword evidence="4" id="KW-0808">Transferase</keyword>
<evidence type="ECO:0000259" key="7">
    <source>
        <dbReference type="PROSITE" id="PS50885"/>
    </source>
</evidence>
<proteinExistence type="predicted"/>
<feature type="domain" description="HAMP" evidence="7">
    <location>
        <begin position="324"/>
        <end position="376"/>
    </location>
</feature>
<evidence type="ECO:0000313" key="9">
    <source>
        <dbReference type="Proteomes" id="UP000616779"/>
    </source>
</evidence>
<keyword evidence="5 6" id="KW-0472">Membrane</keyword>
<dbReference type="Proteomes" id="UP000616779">
    <property type="component" value="Unassembled WGS sequence"/>
</dbReference>
<dbReference type="Gene3D" id="3.30.565.10">
    <property type="entry name" value="Histidine kinase-like ATPase, C-terminal domain"/>
    <property type="match status" value="1"/>
</dbReference>
<comment type="caution">
    <text evidence="8">The sequence shown here is derived from an EMBL/GenBank/DDBJ whole genome shotgun (WGS) entry which is preliminary data.</text>
</comment>
<comment type="subcellular location">
    <subcellularLocation>
        <location evidence="1">Cell membrane</location>
        <topology evidence="1">Multi-pass membrane protein</topology>
    </subcellularLocation>
</comment>
<dbReference type="EMBL" id="WHOA01000065">
    <property type="protein sequence ID" value="NOU71392.1"/>
    <property type="molecule type" value="Genomic_DNA"/>
</dbReference>